<evidence type="ECO:0000313" key="10">
    <source>
        <dbReference type="EMBL" id="MBR7826968.1"/>
    </source>
</evidence>
<dbReference type="PANTHER" id="PTHR30193:SF37">
    <property type="entry name" value="INNER MEMBRANE ABC TRANSPORTER PERMEASE PROTEIN YCJO"/>
    <property type="match status" value="1"/>
</dbReference>
<dbReference type="PROSITE" id="PS50928">
    <property type="entry name" value="ABC_TM1"/>
    <property type="match status" value="1"/>
</dbReference>
<dbReference type="Gene3D" id="1.10.3720.10">
    <property type="entry name" value="MetI-like"/>
    <property type="match status" value="1"/>
</dbReference>
<evidence type="ECO:0000256" key="3">
    <source>
        <dbReference type="ARBA" id="ARBA00022475"/>
    </source>
</evidence>
<dbReference type="EMBL" id="JAGSOH010000026">
    <property type="protein sequence ID" value="MBR7826968.1"/>
    <property type="molecule type" value="Genomic_DNA"/>
</dbReference>
<proteinExistence type="inferred from homology"/>
<evidence type="ECO:0000259" key="9">
    <source>
        <dbReference type="PROSITE" id="PS50928"/>
    </source>
</evidence>
<dbReference type="InterPro" id="IPR035906">
    <property type="entry name" value="MetI-like_sf"/>
</dbReference>
<feature type="transmembrane region" description="Helical" evidence="7">
    <location>
        <begin position="181"/>
        <end position="201"/>
    </location>
</feature>
<evidence type="ECO:0000256" key="6">
    <source>
        <dbReference type="ARBA" id="ARBA00023136"/>
    </source>
</evidence>
<evidence type="ECO:0000256" key="2">
    <source>
        <dbReference type="ARBA" id="ARBA00022448"/>
    </source>
</evidence>
<feature type="transmembrane region" description="Helical" evidence="7">
    <location>
        <begin position="294"/>
        <end position="320"/>
    </location>
</feature>
<feature type="domain" description="ABC transmembrane type-1" evidence="9">
    <location>
        <begin position="104"/>
        <end position="316"/>
    </location>
</feature>
<keyword evidence="5 7" id="KW-1133">Transmembrane helix</keyword>
<name>A0A941EAL3_9ACTN</name>
<reference evidence="10" key="1">
    <citation type="submission" date="2021-04" db="EMBL/GenBank/DDBJ databases">
        <title>Genome based classification of Actinospica acidithermotolerans sp. nov., an actinobacterium isolated from an Indonesian hot spring.</title>
        <authorList>
            <person name="Kusuma A.B."/>
            <person name="Putra K.E."/>
            <person name="Nafisah S."/>
            <person name="Loh J."/>
            <person name="Nouioui I."/>
            <person name="Goodfellow M."/>
        </authorList>
    </citation>
    <scope>NUCLEOTIDE SEQUENCE</scope>
    <source>
        <strain evidence="10">MGRD01-02</strain>
    </source>
</reference>
<dbReference type="RefSeq" id="WP_212518114.1">
    <property type="nucleotide sequence ID" value="NZ_JAGSOH010000026.1"/>
</dbReference>
<comment type="caution">
    <text evidence="10">The sequence shown here is derived from an EMBL/GenBank/DDBJ whole genome shotgun (WGS) entry which is preliminary data.</text>
</comment>
<comment type="similarity">
    <text evidence="7">Belongs to the binding-protein-dependent transport system permease family.</text>
</comment>
<dbReference type="InterPro" id="IPR051393">
    <property type="entry name" value="ABC_transporter_permease"/>
</dbReference>
<keyword evidence="11" id="KW-1185">Reference proteome</keyword>
<organism evidence="10 11">
    <name type="scientific">Actinospica acidithermotolerans</name>
    <dbReference type="NCBI Taxonomy" id="2828514"/>
    <lineage>
        <taxon>Bacteria</taxon>
        <taxon>Bacillati</taxon>
        <taxon>Actinomycetota</taxon>
        <taxon>Actinomycetes</taxon>
        <taxon>Catenulisporales</taxon>
        <taxon>Actinospicaceae</taxon>
        <taxon>Actinospica</taxon>
    </lineage>
</organism>
<accession>A0A941EAL3</accession>
<dbReference type="Pfam" id="PF00528">
    <property type="entry name" value="BPD_transp_1"/>
    <property type="match status" value="1"/>
</dbReference>
<feature type="transmembrane region" description="Helical" evidence="7">
    <location>
        <begin position="244"/>
        <end position="264"/>
    </location>
</feature>
<gene>
    <name evidence="10" type="ORF">KDK95_11690</name>
</gene>
<dbReference type="SUPFAM" id="SSF161098">
    <property type="entry name" value="MetI-like"/>
    <property type="match status" value="1"/>
</dbReference>
<evidence type="ECO:0000313" key="11">
    <source>
        <dbReference type="Proteomes" id="UP000676325"/>
    </source>
</evidence>
<dbReference type="InterPro" id="IPR000515">
    <property type="entry name" value="MetI-like"/>
</dbReference>
<dbReference type="AlphaFoldDB" id="A0A941EAL3"/>
<feature type="transmembrane region" description="Helical" evidence="7">
    <location>
        <begin position="108"/>
        <end position="129"/>
    </location>
</feature>
<protein>
    <submittedName>
        <fullName evidence="10">Sugar ABC transporter permease</fullName>
    </submittedName>
</protein>
<evidence type="ECO:0000256" key="4">
    <source>
        <dbReference type="ARBA" id="ARBA00022692"/>
    </source>
</evidence>
<dbReference type="GO" id="GO:0005886">
    <property type="term" value="C:plasma membrane"/>
    <property type="evidence" value="ECO:0007669"/>
    <property type="project" value="UniProtKB-SubCell"/>
</dbReference>
<keyword evidence="2 7" id="KW-0813">Transport</keyword>
<sequence>MPSLTSPARAPRPARGARRGGPVGDAALPAPGSAAPVRRRGRTVFRYAFALPSILLVLLFFAIPFIANGLFAFTRWTGYSSVITWDGLSNFRLLQQLGVLSHATEVTAIYAVTSMLVQNVVGLALALAMQRTTRGNSVFRSLFFIPVLISPLAAGYIWSAALATNGPVNAVISVFVPGGFHYAWLGHNLSALICVACVDAWKWTGLVTLVYIAGLNRIPERISEAALLDGAGPWRRLRSVTFPLLAPALTFNVVITLVGAFSALDVVFSTTGGGPGDATAVLNVALYNEYGQSFFGMASSLGFVITLLVVLTAVPLITWLRRREVQM</sequence>
<feature type="transmembrane region" description="Helical" evidence="7">
    <location>
        <begin position="47"/>
        <end position="67"/>
    </location>
</feature>
<evidence type="ECO:0000256" key="5">
    <source>
        <dbReference type="ARBA" id="ARBA00022989"/>
    </source>
</evidence>
<feature type="region of interest" description="Disordered" evidence="8">
    <location>
        <begin position="1"/>
        <end position="35"/>
    </location>
</feature>
<dbReference type="Proteomes" id="UP000676325">
    <property type="component" value="Unassembled WGS sequence"/>
</dbReference>
<feature type="transmembrane region" description="Helical" evidence="7">
    <location>
        <begin position="141"/>
        <end position="161"/>
    </location>
</feature>
<evidence type="ECO:0000256" key="1">
    <source>
        <dbReference type="ARBA" id="ARBA00004651"/>
    </source>
</evidence>
<comment type="subcellular location">
    <subcellularLocation>
        <location evidence="1 7">Cell membrane</location>
        <topology evidence="1 7">Multi-pass membrane protein</topology>
    </subcellularLocation>
</comment>
<evidence type="ECO:0000256" key="8">
    <source>
        <dbReference type="SAM" id="MobiDB-lite"/>
    </source>
</evidence>
<dbReference type="PANTHER" id="PTHR30193">
    <property type="entry name" value="ABC TRANSPORTER PERMEASE PROTEIN"/>
    <property type="match status" value="1"/>
</dbReference>
<dbReference type="GO" id="GO:0055085">
    <property type="term" value="P:transmembrane transport"/>
    <property type="evidence" value="ECO:0007669"/>
    <property type="project" value="InterPro"/>
</dbReference>
<dbReference type="CDD" id="cd06261">
    <property type="entry name" value="TM_PBP2"/>
    <property type="match status" value="1"/>
</dbReference>
<keyword evidence="6 7" id="KW-0472">Membrane</keyword>
<keyword evidence="3" id="KW-1003">Cell membrane</keyword>
<keyword evidence="4 7" id="KW-0812">Transmembrane</keyword>
<evidence type="ECO:0000256" key="7">
    <source>
        <dbReference type="RuleBase" id="RU363032"/>
    </source>
</evidence>